<dbReference type="STRING" id="3469.A0A4Y7IKD3"/>
<evidence type="ECO:0000259" key="1">
    <source>
        <dbReference type="Pfam" id="PF01425"/>
    </source>
</evidence>
<dbReference type="InterPro" id="IPR036928">
    <property type="entry name" value="AS_sf"/>
</dbReference>
<dbReference type="PANTHER" id="PTHR42678:SF25">
    <property type="entry name" value="AMIDASE C869.01"/>
    <property type="match status" value="1"/>
</dbReference>
<sequence>MFGDLITDIILGYPELKKKRLSDLKKNIRKVWTMKDYGVENTWTKMFTIDNGKLLGLQHLKFKQYFKNEAVLVHLDDYNYSAYLHGLNHELSKEFEIDGIMPGFRTWPFFGSLVSPILVQGSARYGELVHFVKAIASTIKENKIMSMAIPFPQFRPITSTTAPFPLFLLTKLLLLINICASIFIVNCHSTFTIKEASIEGIQLAFRSKTLTSRQLVELYIKEIQTLKHLRAVIEVNPDVLDQADKADSERKMPSFVEPLGGLHGIPILLKDNIATKDKLNTTAGSFALLHSVVPRDAGVVAKLRQSGAIIMGKASLSEWANFRGTNIPPGWCARSGQGLNPYTLGDPCGSSSGSAISVATNMVTVSLGTETTGSIICPASFNAIVGIKPTVGLTSRAGVIPISPRQDSVGPMGRTVSDAVYVLNSIVGIDTNDAAISSAANFIPKDGYIQFLKKDGLQGKRLGIVRYFFINVTLPQVFEGHIETLRHAGAVIVDNLEIRNIEIIYDPYQSGREPALRSEFKQSLNVYLKELITSPVRSLADVIAFNKNNPCLEKTCVYNQDRMIESEKTSGSEAERQGALLNLAKLDNEGFKSLMITNNLDAVVTPGYLFATVLAIGGHPGITVPAGYEKDGTPIGICFGGLRGSEPKLIEIAYAFEQITLIRKPPPFPTASVLYNMV</sequence>
<dbReference type="SUPFAM" id="SSF75304">
    <property type="entry name" value="Amidase signature (AS) enzymes"/>
    <property type="match status" value="1"/>
</dbReference>
<evidence type="ECO:0000313" key="2">
    <source>
        <dbReference type="EMBL" id="RZC47919.1"/>
    </source>
</evidence>
<dbReference type="OMA" id="DGWDWDY"/>
<dbReference type="PANTHER" id="PTHR42678">
    <property type="entry name" value="AMIDASE"/>
    <property type="match status" value="1"/>
</dbReference>
<organism evidence="2 3">
    <name type="scientific">Papaver somniferum</name>
    <name type="common">Opium poppy</name>
    <dbReference type="NCBI Taxonomy" id="3469"/>
    <lineage>
        <taxon>Eukaryota</taxon>
        <taxon>Viridiplantae</taxon>
        <taxon>Streptophyta</taxon>
        <taxon>Embryophyta</taxon>
        <taxon>Tracheophyta</taxon>
        <taxon>Spermatophyta</taxon>
        <taxon>Magnoliopsida</taxon>
        <taxon>Ranunculales</taxon>
        <taxon>Papaveraceae</taxon>
        <taxon>Papaveroideae</taxon>
        <taxon>Papaver</taxon>
    </lineage>
</organism>
<reference evidence="2 3" key="1">
    <citation type="journal article" date="2018" name="Science">
        <title>The opium poppy genome and morphinan production.</title>
        <authorList>
            <person name="Guo L."/>
            <person name="Winzer T."/>
            <person name="Yang X."/>
            <person name="Li Y."/>
            <person name="Ning Z."/>
            <person name="He Z."/>
            <person name="Teodor R."/>
            <person name="Lu Y."/>
            <person name="Bowser T.A."/>
            <person name="Graham I.A."/>
            <person name="Ye K."/>
        </authorList>
    </citation>
    <scope>NUCLEOTIDE SEQUENCE [LARGE SCALE GENOMIC DNA]</scope>
    <source>
        <strain evidence="3">cv. HN1</strain>
        <tissue evidence="2">Leaves</tissue>
    </source>
</reference>
<dbReference type="InterPro" id="IPR023631">
    <property type="entry name" value="Amidase_dom"/>
</dbReference>
<feature type="domain" description="Amidase" evidence="1">
    <location>
        <begin position="215"/>
        <end position="606"/>
    </location>
</feature>
<dbReference type="Gramene" id="RZC47919">
    <property type="protein sequence ID" value="RZC47919"/>
    <property type="gene ID" value="C5167_040880"/>
</dbReference>
<dbReference type="AlphaFoldDB" id="A0A4Y7IKD3"/>
<dbReference type="Pfam" id="PF01425">
    <property type="entry name" value="Amidase"/>
    <property type="match status" value="1"/>
</dbReference>
<dbReference type="EMBL" id="CM010715">
    <property type="protein sequence ID" value="RZC47919.1"/>
    <property type="molecule type" value="Genomic_DNA"/>
</dbReference>
<dbReference type="Gene3D" id="3.90.1300.10">
    <property type="entry name" value="Amidase signature (AS) domain"/>
    <property type="match status" value="1"/>
</dbReference>
<proteinExistence type="predicted"/>
<keyword evidence="3" id="KW-1185">Reference proteome</keyword>
<evidence type="ECO:0000313" key="3">
    <source>
        <dbReference type="Proteomes" id="UP000316621"/>
    </source>
</evidence>
<name>A0A4Y7IKD3_PAPSO</name>
<gene>
    <name evidence="2" type="ORF">C5167_040880</name>
</gene>
<accession>A0A4Y7IKD3</accession>
<dbReference type="Proteomes" id="UP000316621">
    <property type="component" value="Chromosome 1"/>
</dbReference>
<protein>
    <recommendedName>
        <fullName evidence="1">Amidase domain-containing protein</fullName>
    </recommendedName>
</protein>